<proteinExistence type="predicted"/>
<dbReference type="RefSeq" id="WP_085622218.1">
    <property type="nucleotide sequence ID" value="NZ_JAPTFZ010000002.1"/>
</dbReference>
<gene>
    <name evidence="11" type="ORF">B9M88_08015</name>
</gene>
<comment type="caution">
    <text evidence="11">The sequence shown here is derived from an EMBL/GenBank/DDBJ whole genome shotgun (WGS) entry which is preliminary data.</text>
</comment>
<dbReference type="PROSITE" id="PS50893">
    <property type="entry name" value="ABC_TRANSPORTER_2"/>
    <property type="match status" value="1"/>
</dbReference>
<protein>
    <submittedName>
        <fullName evidence="11">Antibiotic ABC transporter ATP-binding protein</fullName>
    </submittedName>
</protein>
<keyword evidence="2 8" id="KW-0812">Transmembrane</keyword>
<dbReference type="InterPro" id="IPR017871">
    <property type="entry name" value="ABC_transporter-like_CS"/>
</dbReference>
<evidence type="ECO:0000256" key="5">
    <source>
        <dbReference type="ARBA" id="ARBA00022989"/>
    </source>
</evidence>
<keyword evidence="6 8" id="KW-0472">Membrane</keyword>
<sequence length="571" mass="64627">MSNPLLFLLKKVQWPKGLMLIGILLTIISSILSLIIPIISRDIIDNFNFNMLNLFNIIIFASIFLLSSIFEGISLYLLSKIGEETIYSIREKLWEHLICLDISFFDNNSTGELMSRINSDTTVINTFISERAPTSINSLITLFGSVGLLFFLDWKLTLLAFLVMPVFIIVLIPLSKSIGYISEETQSQIAKFNDVLSKSLYNIRLIKASSFEDVEINNAKNNLKNIYNLGLKESLIRSILSPISSLLIMITAIVVLGYGGYRVSNGEMTAGTLVAMIFYILKLTEPFLNLSLFFTDYYESIGASKRIFDIYDENIEKYNNNFDRVKGEGAIKFENVTFTYNNDKTVLEDISFSIEKGSFTAIVGPSGSGKTTILNLIERFYEPTEGNILYNDKKIKEYNLKKWREHIGFVMQTNTIVPGTIKENILYGVRREVTEEEIVTATKDANCYKFIMGLPNKFDTYVGEQGVKLSGGQKQRIQIARIFIKNAPILIFDEATASLDSDSEQKIQNSMNILSSKKTIVVIAHRLSTIVKADKIIFLDDGKITGCGSHDYLMKNHEKYYNFVQKQGIID</sequence>
<dbReference type="InterPro" id="IPR039421">
    <property type="entry name" value="Type_1_exporter"/>
</dbReference>
<dbReference type="PROSITE" id="PS50929">
    <property type="entry name" value="ABC_TM1F"/>
    <property type="match status" value="1"/>
</dbReference>
<dbReference type="Gene3D" id="1.20.1560.10">
    <property type="entry name" value="ABC transporter type 1, transmembrane domain"/>
    <property type="match status" value="1"/>
</dbReference>
<organism evidence="11 12">
    <name type="scientific">Staphylococcus agnetis</name>
    <dbReference type="NCBI Taxonomy" id="985762"/>
    <lineage>
        <taxon>Bacteria</taxon>
        <taxon>Bacillati</taxon>
        <taxon>Bacillota</taxon>
        <taxon>Bacilli</taxon>
        <taxon>Bacillales</taxon>
        <taxon>Staphylococcaceae</taxon>
        <taxon>Staphylococcus</taxon>
    </lineage>
</organism>
<dbReference type="EMBL" id="NEFX01000014">
    <property type="protein sequence ID" value="OTW30984.1"/>
    <property type="molecule type" value="Genomic_DNA"/>
</dbReference>
<dbReference type="InterPro" id="IPR003593">
    <property type="entry name" value="AAA+_ATPase"/>
</dbReference>
<keyword evidence="4 11" id="KW-0067">ATP-binding</keyword>
<dbReference type="SUPFAM" id="SSF90123">
    <property type="entry name" value="ABC transporter transmembrane region"/>
    <property type="match status" value="1"/>
</dbReference>
<comment type="subcellular location">
    <subcellularLocation>
        <location evidence="1">Cell membrane</location>
        <topology evidence="1">Multi-pass membrane protein</topology>
    </subcellularLocation>
</comment>
<keyword evidence="3" id="KW-0547">Nucleotide-binding</keyword>
<dbReference type="PANTHER" id="PTHR43394:SF1">
    <property type="entry name" value="ATP-BINDING CASSETTE SUB-FAMILY B MEMBER 10, MITOCHONDRIAL"/>
    <property type="match status" value="1"/>
</dbReference>
<dbReference type="Proteomes" id="UP000195208">
    <property type="component" value="Unassembled WGS sequence"/>
</dbReference>
<dbReference type="SMART" id="SM00382">
    <property type="entry name" value="AAA"/>
    <property type="match status" value="1"/>
</dbReference>
<dbReference type="InterPro" id="IPR011527">
    <property type="entry name" value="ABC1_TM_dom"/>
</dbReference>
<feature type="transmembrane region" description="Helical" evidence="8">
    <location>
        <begin position="20"/>
        <end position="39"/>
    </location>
</feature>
<keyword evidence="5 8" id="KW-1133">Transmembrane helix</keyword>
<dbReference type="Gene3D" id="3.40.50.300">
    <property type="entry name" value="P-loop containing nucleotide triphosphate hydrolases"/>
    <property type="match status" value="1"/>
</dbReference>
<evidence type="ECO:0000259" key="9">
    <source>
        <dbReference type="PROSITE" id="PS50893"/>
    </source>
</evidence>
<evidence type="ECO:0000256" key="2">
    <source>
        <dbReference type="ARBA" id="ARBA00022692"/>
    </source>
</evidence>
<feature type="transmembrane region" description="Helical" evidence="8">
    <location>
        <begin position="273"/>
        <end position="298"/>
    </location>
</feature>
<dbReference type="Pfam" id="PF00005">
    <property type="entry name" value="ABC_tran"/>
    <property type="match status" value="1"/>
</dbReference>
<accession>A0ABX3Z3C6</accession>
<comment type="function">
    <text evidence="7">May be involved in multidrug export. Transmembrane domains (TMD) form a pore in the cell membrane and the ATP-binding domain (NBD) is responsible for energy generation.</text>
</comment>
<dbReference type="PROSITE" id="PS00211">
    <property type="entry name" value="ABC_TRANSPORTER_1"/>
    <property type="match status" value="1"/>
</dbReference>
<dbReference type="CDD" id="cd18551">
    <property type="entry name" value="ABC_6TM_LmrA_like"/>
    <property type="match status" value="1"/>
</dbReference>
<dbReference type="InterPro" id="IPR027417">
    <property type="entry name" value="P-loop_NTPase"/>
</dbReference>
<evidence type="ECO:0000256" key="8">
    <source>
        <dbReference type="SAM" id="Phobius"/>
    </source>
</evidence>
<dbReference type="Pfam" id="PF00664">
    <property type="entry name" value="ABC_membrane"/>
    <property type="match status" value="1"/>
</dbReference>
<evidence type="ECO:0000256" key="4">
    <source>
        <dbReference type="ARBA" id="ARBA00022840"/>
    </source>
</evidence>
<feature type="transmembrane region" description="Helical" evidence="8">
    <location>
        <begin position="239"/>
        <end position="261"/>
    </location>
</feature>
<reference evidence="11 12" key="1">
    <citation type="submission" date="2017-04" db="EMBL/GenBank/DDBJ databases">
        <title>Staphylococcus agnetis, a potential pathogen in the broiler production.</title>
        <authorList>
            <person name="Poulsen L."/>
        </authorList>
    </citation>
    <scope>NUCLEOTIDE SEQUENCE [LARGE SCALE GENOMIC DNA]</scope>
    <source>
        <strain evidence="11 12">723_310714_2_2_spleen</strain>
    </source>
</reference>
<evidence type="ECO:0000256" key="6">
    <source>
        <dbReference type="ARBA" id="ARBA00023136"/>
    </source>
</evidence>
<evidence type="ECO:0000259" key="10">
    <source>
        <dbReference type="PROSITE" id="PS50929"/>
    </source>
</evidence>
<name>A0ABX3Z3C6_9STAP</name>
<keyword evidence="12" id="KW-1185">Reference proteome</keyword>
<dbReference type="SUPFAM" id="SSF52540">
    <property type="entry name" value="P-loop containing nucleoside triphosphate hydrolases"/>
    <property type="match status" value="1"/>
</dbReference>
<feature type="transmembrane region" description="Helical" evidence="8">
    <location>
        <begin position="51"/>
        <end position="78"/>
    </location>
</feature>
<feature type="transmembrane region" description="Helical" evidence="8">
    <location>
        <begin position="158"/>
        <end position="174"/>
    </location>
</feature>
<evidence type="ECO:0000256" key="1">
    <source>
        <dbReference type="ARBA" id="ARBA00004651"/>
    </source>
</evidence>
<feature type="domain" description="ABC transmembrane type-1" evidence="10">
    <location>
        <begin position="20"/>
        <end position="299"/>
    </location>
</feature>
<evidence type="ECO:0000313" key="12">
    <source>
        <dbReference type="Proteomes" id="UP000195208"/>
    </source>
</evidence>
<dbReference type="InterPro" id="IPR036640">
    <property type="entry name" value="ABC1_TM_sf"/>
</dbReference>
<evidence type="ECO:0000256" key="3">
    <source>
        <dbReference type="ARBA" id="ARBA00022741"/>
    </source>
</evidence>
<dbReference type="GO" id="GO:0005524">
    <property type="term" value="F:ATP binding"/>
    <property type="evidence" value="ECO:0007669"/>
    <property type="project" value="UniProtKB-KW"/>
</dbReference>
<evidence type="ECO:0000313" key="11">
    <source>
        <dbReference type="EMBL" id="OTW30984.1"/>
    </source>
</evidence>
<feature type="transmembrane region" description="Helical" evidence="8">
    <location>
        <begin position="134"/>
        <end position="152"/>
    </location>
</feature>
<feature type="domain" description="ABC transporter" evidence="9">
    <location>
        <begin position="331"/>
        <end position="566"/>
    </location>
</feature>
<dbReference type="PANTHER" id="PTHR43394">
    <property type="entry name" value="ATP-DEPENDENT PERMEASE MDL1, MITOCHONDRIAL"/>
    <property type="match status" value="1"/>
</dbReference>
<dbReference type="InterPro" id="IPR003439">
    <property type="entry name" value="ABC_transporter-like_ATP-bd"/>
</dbReference>
<evidence type="ECO:0000256" key="7">
    <source>
        <dbReference type="ARBA" id="ARBA00025074"/>
    </source>
</evidence>